<evidence type="ECO:0000256" key="4">
    <source>
        <dbReference type="ARBA" id="ARBA00023136"/>
    </source>
</evidence>
<feature type="transmembrane region" description="Helical" evidence="5">
    <location>
        <begin position="93"/>
        <end position="112"/>
    </location>
</feature>
<evidence type="ECO:0000313" key="6">
    <source>
        <dbReference type="EMBL" id="OGM04128.1"/>
    </source>
</evidence>
<keyword evidence="2 5" id="KW-0812">Transmembrane</keyword>
<comment type="subcellular location">
    <subcellularLocation>
        <location evidence="1">Endomembrane system</location>
        <topology evidence="1">Multi-pass membrane protein</topology>
    </subcellularLocation>
</comment>
<dbReference type="AlphaFoldDB" id="A0A1F7WPQ5"/>
<keyword evidence="3 5" id="KW-1133">Transmembrane helix</keyword>
<sequence length="174" mass="18602">MEGKEVIHEKASLFGEAVFAADDGLITTFAVVAGSAGASFSPSVVLILGFANLLADGFSMATGKYLGVKSELDYEKAEERVFKAHASPVRSGLVTYAAFISSGLLPLLPFIFGWGEMFIQSAVVVAISLFAIGSFRSLFTKKNWFKSGFEMFLIGGLAASIAYLVGYLLDKFII</sequence>
<dbReference type="InterPro" id="IPR008217">
    <property type="entry name" value="Ccc1_fam"/>
</dbReference>
<dbReference type="Pfam" id="PF01988">
    <property type="entry name" value="VIT1"/>
    <property type="match status" value="2"/>
</dbReference>
<accession>A0A1F7WPQ5</accession>
<evidence type="ECO:0008006" key="8">
    <source>
        <dbReference type="Google" id="ProtNLM"/>
    </source>
</evidence>
<dbReference type="GO" id="GO:0012505">
    <property type="term" value="C:endomembrane system"/>
    <property type="evidence" value="ECO:0007669"/>
    <property type="project" value="UniProtKB-SubCell"/>
</dbReference>
<dbReference type="PANTHER" id="PTHR31851">
    <property type="entry name" value="FE(2+)/MN(2+) TRANSPORTER PCL1"/>
    <property type="match status" value="1"/>
</dbReference>
<gene>
    <name evidence="6" type="ORF">A2112_02015</name>
</gene>
<proteinExistence type="predicted"/>
<protein>
    <recommendedName>
        <fullName evidence="8">VIT family protein</fullName>
    </recommendedName>
</protein>
<evidence type="ECO:0000256" key="1">
    <source>
        <dbReference type="ARBA" id="ARBA00004127"/>
    </source>
</evidence>
<feature type="transmembrane region" description="Helical" evidence="5">
    <location>
        <begin position="118"/>
        <end position="139"/>
    </location>
</feature>
<comment type="caution">
    <text evidence="6">The sequence shown here is derived from an EMBL/GenBank/DDBJ whole genome shotgun (WGS) entry which is preliminary data.</text>
</comment>
<evidence type="ECO:0000256" key="5">
    <source>
        <dbReference type="SAM" id="Phobius"/>
    </source>
</evidence>
<organism evidence="6 7">
    <name type="scientific">Candidatus Woesebacteria bacterium GWA1_42_12</name>
    <dbReference type="NCBI Taxonomy" id="1802472"/>
    <lineage>
        <taxon>Bacteria</taxon>
        <taxon>Candidatus Woeseibacteriota</taxon>
    </lineage>
</organism>
<feature type="transmembrane region" description="Helical" evidence="5">
    <location>
        <begin position="151"/>
        <end position="169"/>
    </location>
</feature>
<keyword evidence="4 5" id="KW-0472">Membrane</keyword>
<evidence type="ECO:0000256" key="2">
    <source>
        <dbReference type="ARBA" id="ARBA00022692"/>
    </source>
</evidence>
<evidence type="ECO:0000256" key="3">
    <source>
        <dbReference type="ARBA" id="ARBA00022989"/>
    </source>
</evidence>
<name>A0A1F7WPQ5_9BACT</name>
<dbReference type="Proteomes" id="UP000177091">
    <property type="component" value="Unassembled WGS sequence"/>
</dbReference>
<feature type="transmembrane region" description="Helical" evidence="5">
    <location>
        <begin position="29"/>
        <end position="55"/>
    </location>
</feature>
<dbReference type="GO" id="GO:0005384">
    <property type="term" value="F:manganese ion transmembrane transporter activity"/>
    <property type="evidence" value="ECO:0007669"/>
    <property type="project" value="InterPro"/>
</dbReference>
<reference evidence="6 7" key="1">
    <citation type="journal article" date="2016" name="Nat. Commun.">
        <title>Thousands of microbial genomes shed light on interconnected biogeochemical processes in an aquifer system.</title>
        <authorList>
            <person name="Anantharaman K."/>
            <person name="Brown C.T."/>
            <person name="Hug L.A."/>
            <person name="Sharon I."/>
            <person name="Castelle C.J."/>
            <person name="Probst A.J."/>
            <person name="Thomas B.C."/>
            <person name="Singh A."/>
            <person name="Wilkins M.J."/>
            <person name="Karaoz U."/>
            <person name="Brodie E.L."/>
            <person name="Williams K.H."/>
            <person name="Hubbard S.S."/>
            <person name="Banfield J.F."/>
        </authorList>
    </citation>
    <scope>NUCLEOTIDE SEQUENCE [LARGE SCALE GENOMIC DNA]</scope>
</reference>
<dbReference type="EMBL" id="MGFK01000020">
    <property type="protein sequence ID" value="OGM04128.1"/>
    <property type="molecule type" value="Genomic_DNA"/>
</dbReference>
<evidence type="ECO:0000313" key="7">
    <source>
        <dbReference type="Proteomes" id="UP000177091"/>
    </source>
</evidence>
<dbReference type="GO" id="GO:0030026">
    <property type="term" value="P:intracellular manganese ion homeostasis"/>
    <property type="evidence" value="ECO:0007669"/>
    <property type="project" value="InterPro"/>
</dbReference>